<proteinExistence type="predicted"/>
<evidence type="ECO:0000313" key="2">
    <source>
        <dbReference type="EMBL" id="HGY95603.1"/>
    </source>
</evidence>
<protein>
    <submittedName>
        <fullName evidence="2">Phosphatidylinositol kinase</fullName>
    </submittedName>
</protein>
<dbReference type="Pfam" id="PF20613">
    <property type="entry name" value="HipA_2"/>
    <property type="match status" value="1"/>
</dbReference>
<name>A0A7V4XUV4_9BACT</name>
<organism evidence="2">
    <name type="scientific">Acidobacterium capsulatum</name>
    <dbReference type="NCBI Taxonomy" id="33075"/>
    <lineage>
        <taxon>Bacteria</taxon>
        <taxon>Pseudomonadati</taxon>
        <taxon>Acidobacteriota</taxon>
        <taxon>Terriglobia</taxon>
        <taxon>Terriglobales</taxon>
        <taxon>Acidobacteriaceae</taxon>
        <taxon>Acidobacterium</taxon>
    </lineage>
</organism>
<feature type="domain" description="HipA-like kinase" evidence="1">
    <location>
        <begin position="3"/>
        <end position="69"/>
    </location>
</feature>
<dbReference type="GO" id="GO:0016301">
    <property type="term" value="F:kinase activity"/>
    <property type="evidence" value="ECO:0007669"/>
    <property type="project" value="UniProtKB-KW"/>
</dbReference>
<reference evidence="2" key="1">
    <citation type="journal article" date="2020" name="mSystems">
        <title>Genome- and Community-Level Interaction Insights into Carbon Utilization and Element Cycling Functions of Hydrothermarchaeota in Hydrothermal Sediment.</title>
        <authorList>
            <person name="Zhou Z."/>
            <person name="Liu Y."/>
            <person name="Xu W."/>
            <person name="Pan J."/>
            <person name="Luo Z.H."/>
            <person name="Li M."/>
        </authorList>
    </citation>
    <scope>NUCLEOTIDE SEQUENCE [LARGE SCALE GENOMIC DNA]</scope>
    <source>
        <strain evidence="2">SpSt-855</strain>
    </source>
</reference>
<keyword evidence="2" id="KW-0808">Transferase</keyword>
<gene>
    <name evidence="2" type="ORF">ENW50_13100</name>
</gene>
<dbReference type="EMBL" id="DTKL01000080">
    <property type="protein sequence ID" value="HGY95603.1"/>
    <property type="molecule type" value="Genomic_DNA"/>
</dbReference>
<keyword evidence="2" id="KW-0418">Kinase</keyword>
<sequence>MRGGAQSHLMLGADGVPYVVKFQNNPQHLRVLVNEWLATHVARILGLPSPPCEVIEVTSWLVENTAELDVQRGGASERCLPGLHFGSQFVGGLMPGQSVDYLPEPQPLDVRNLRDFAGVLVVDKWTCNANGRQAVFHKKQRERKYSATFIDYGFCFGAGEWEYRDAPLRGVFARNTVYDGITGWESFEPWMSRMRELDVGRIWALADQIPPDWYRGDVAALERLVEQLDARRERVPELIQGFRESSRQPFPKWNGVPFAMKSGVREQASVADDAEGRNV</sequence>
<accession>A0A7V4XUV4</accession>
<dbReference type="AlphaFoldDB" id="A0A7V4XUV4"/>
<evidence type="ECO:0000259" key="1">
    <source>
        <dbReference type="Pfam" id="PF20613"/>
    </source>
</evidence>
<comment type="caution">
    <text evidence="2">The sequence shown here is derived from an EMBL/GenBank/DDBJ whole genome shotgun (WGS) entry which is preliminary data.</text>
</comment>
<dbReference type="InterPro" id="IPR046748">
    <property type="entry name" value="HipA_2"/>
</dbReference>